<feature type="transmembrane region" description="Helical" evidence="6">
    <location>
        <begin position="270"/>
        <end position="288"/>
    </location>
</feature>
<evidence type="ECO:0000259" key="7">
    <source>
        <dbReference type="Pfam" id="PF00892"/>
    </source>
</evidence>
<dbReference type="Proteomes" id="UP000318995">
    <property type="component" value="Unassembled WGS sequence"/>
</dbReference>
<comment type="subcellular location">
    <subcellularLocation>
        <location evidence="1">Membrane</location>
        <topology evidence="1">Multi-pass membrane protein</topology>
    </subcellularLocation>
</comment>
<gene>
    <name evidence="8" type="ORF">Pla111_20150</name>
</gene>
<keyword evidence="3 6" id="KW-0812">Transmembrane</keyword>
<dbReference type="Pfam" id="PF00892">
    <property type="entry name" value="EamA"/>
    <property type="match status" value="2"/>
</dbReference>
<dbReference type="PANTHER" id="PTHR32322:SF2">
    <property type="entry name" value="EAMA DOMAIN-CONTAINING PROTEIN"/>
    <property type="match status" value="1"/>
</dbReference>
<dbReference type="InterPro" id="IPR000620">
    <property type="entry name" value="EamA_dom"/>
</dbReference>
<dbReference type="AlphaFoldDB" id="A0A5C5W9F6"/>
<feature type="transmembrane region" description="Helical" evidence="6">
    <location>
        <begin position="68"/>
        <end position="90"/>
    </location>
</feature>
<evidence type="ECO:0000256" key="3">
    <source>
        <dbReference type="ARBA" id="ARBA00022692"/>
    </source>
</evidence>
<evidence type="ECO:0000256" key="1">
    <source>
        <dbReference type="ARBA" id="ARBA00004141"/>
    </source>
</evidence>
<accession>A0A5C5W9F6</accession>
<name>A0A5C5W9F6_9BACT</name>
<feature type="transmembrane region" description="Helical" evidence="6">
    <location>
        <begin position="37"/>
        <end position="56"/>
    </location>
</feature>
<dbReference type="GO" id="GO:0016020">
    <property type="term" value="C:membrane"/>
    <property type="evidence" value="ECO:0007669"/>
    <property type="project" value="UniProtKB-SubCell"/>
</dbReference>
<evidence type="ECO:0000256" key="5">
    <source>
        <dbReference type="ARBA" id="ARBA00023136"/>
    </source>
</evidence>
<feature type="transmembrane region" description="Helical" evidence="6">
    <location>
        <begin position="216"/>
        <end position="237"/>
    </location>
</feature>
<evidence type="ECO:0000313" key="8">
    <source>
        <dbReference type="EMBL" id="TWT46913.1"/>
    </source>
</evidence>
<feature type="transmembrane region" description="Helical" evidence="6">
    <location>
        <begin position="244"/>
        <end position="264"/>
    </location>
</feature>
<reference evidence="8 9" key="1">
    <citation type="submission" date="2019-02" db="EMBL/GenBank/DDBJ databases">
        <title>Deep-cultivation of Planctomycetes and their phenomic and genomic characterization uncovers novel biology.</title>
        <authorList>
            <person name="Wiegand S."/>
            <person name="Jogler M."/>
            <person name="Boedeker C."/>
            <person name="Pinto D."/>
            <person name="Vollmers J."/>
            <person name="Rivas-Marin E."/>
            <person name="Kohn T."/>
            <person name="Peeters S.H."/>
            <person name="Heuer A."/>
            <person name="Rast P."/>
            <person name="Oberbeckmann S."/>
            <person name="Bunk B."/>
            <person name="Jeske O."/>
            <person name="Meyerdierks A."/>
            <person name="Storesund J.E."/>
            <person name="Kallscheuer N."/>
            <person name="Luecker S."/>
            <person name="Lage O.M."/>
            <person name="Pohl T."/>
            <person name="Merkel B.J."/>
            <person name="Hornburger P."/>
            <person name="Mueller R.-W."/>
            <person name="Bruemmer F."/>
            <person name="Labrenz M."/>
            <person name="Spormann A.M."/>
            <person name="Op Den Camp H."/>
            <person name="Overmann J."/>
            <person name="Amann R."/>
            <person name="Jetten M.S.M."/>
            <person name="Mascher T."/>
            <person name="Medema M.H."/>
            <person name="Devos D.P."/>
            <person name="Kaster A.-K."/>
            <person name="Ovreas L."/>
            <person name="Rohde M."/>
            <person name="Galperin M.Y."/>
            <person name="Jogler C."/>
        </authorList>
    </citation>
    <scope>NUCLEOTIDE SEQUENCE [LARGE SCALE GENOMIC DNA]</scope>
    <source>
        <strain evidence="8 9">Pla111</strain>
    </source>
</reference>
<feature type="transmembrane region" description="Helical" evidence="6">
    <location>
        <begin position="128"/>
        <end position="148"/>
    </location>
</feature>
<dbReference type="InterPro" id="IPR050638">
    <property type="entry name" value="AA-Vitamin_Transporters"/>
</dbReference>
<dbReference type="InterPro" id="IPR037185">
    <property type="entry name" value="EmrE-like"/>
</dbReference>
<protein>
    <submittedName>
        <fullName evidence="8">EamA-like transporter family protein</fullName>
    </submittedName>
</protein>
<feature type="transmembrane region" description="Helical" evidence="6">
    <location>
        <begin position="12"/>
        <end position="31"/>
    </location>
</feature>
<keyword evidence="9" id="KW-1185">Reference proteome</keyword>
<feature type="transmembrane region" description="Helical" evidence="6">
    <location>
        <begin position="154"/>
        <end position="172"/>
    </location>
</feature>
<feature type="domain" description="EamA" evidence="7">
    <location>
        <begin position="154"/>
        <end position="281"/>
    </location>
</feature>
<proteinExistence type="inferred from homology"/>
<dbReference type="SUPFAM" id="SSF103481">
    <property type="entry name" value="Multidrug resistance efflux transporter EmrE"/>
    <property type="match status" value="2"/>
</dbReference>
<feature type="domain" description="EamA" evidence="7">
    <location>
        <begin position="13"/>
        <end position="142"/>
    </location>
</feature>
<evidence type="ECO:0000256" key="6">
    <source>
        <dbReference type="SAM" id="Phobius"/>
    </source>
</evidence>
<sequence length="300" mass="32173">MATPAPSQIAPLMLVLAGVMACSTSVLWIKLSAIDPVLLTALRLGLAAALLTPFALRDARKHWSVLNWTHLRDACIPGAVLAAHFISWIFGARMTLASNGTLIVNLTPLATPFLLAVLSREHVTRREILATAIALMGLAILFVSDYHASAETFLGDWICFGSMLLFAVYLTLGRRFRHHPTHLLFITPLYGAAALTALGCTPLTAGEPIDWSREWLWVVLLTVVPTLIGHSALLAAIRHLRGQVVSVLNMTQFLFAAVFAWLMLDEVPPAAIAPAAACVLAAGLIAVWPERAAAKPGGAD</sequence>
<feature type="transmembrane region" description="Helical" evidence="6">
    <location>
        <begin position="184"/>
        <end position="204"/>
    </location>
</feature>
<evidence type="ECO:0000313" key="9">
    <source>
        <dbReference type="Proteomes" id="UP000318995"/>
    </source>
</evidence>
<comment type="caution">
    <text evidence="8">The sequence shown here is derived from an EMBL/GenBank/DDBJ whole genome shotgun (WGS) entry which is preliminary data.</text>
</comment>
<organism evidence="8 9">
    <name type="scientific">Botrimarina hoheduenensis</name>
    <dbReference type="NCBI Taxonomy" id="2528000"/>
    <lineage>
        <taxon>Bacteria</taxon>
        <taxon>Pseudomonadati</taxon>
        <taxon>Planctomycetota</taxon>
        <taxon>Planctomycetia</taxon>
        <taxon>Pirellulales</taxon>
        <taxon>Lacipirellulaceae</taxon>
        <taxon>Botrimarina</taxon>
    </lineage>
</organism>
<comment type="similarity">
    <text evidence="2">Belongs to the EamA transporter family.</text>
</comment>
<keyword evidence="5 6" id="KW-0472">Membrane</keyword>
<dbReference type="PANTHER" id="PTHR32322">
    <property type="entry name" value="INNER MEMBRANE TRANSPORTER"/>
    <property type="match status" value="1"/>
</dbReference>
<evidence type="ECO:0000256" key="2">
    <source>
        <dbReference type="ARBA" id="ARBA00007362"/>
    </source>
</evidence>
<evidence type="ECO:0000256" key="4">
    <source>
        <dbReference type="ARBA" id="ARBA00022989"/>
    </source>
</evidence>
<keyword evidence="4 6" id="KW-1133">Transmembrane helix</keyword>
<feature type="transmembrane region" description="Helical" evidence="6">
    <location>
        <begin position="96"/>
        <end position="116"/>
    </location>
</feature>
<dbReference type="EMBL" id="SJPH01000003">
    <property type="protein sequence ID" value="TWT46913.1"/>
    <property type="molecule type" value="Genomic_DNA"/>
</dbReference>